<dbReference type="RefSeq" id="WP_130842086.1">
    <property type="nucleotide sequence ID" value="NZ_SIJL01000009.1"/>
</dbReference>
<proteinExistence type="predicted"/>
<organism evidence="2 3">
    <name type="scientific">Thermus thermamylovorans</name>
    <dbReference type="NCBI Taxonomy" id="2509362"/>
    <lineage>
        <taxon>Bacteria</taxon>
        <taxon>Thermotogati</taxon>
        <taxon>Deinococcota</taxon>
        <taxon>Deinococci</taxon>
        <taxon>Thermales</taxon>
        <taxon>Thermaceae</taxon>
        <taxon>Thermus</taxon>
    </lineage>
</organism>
<name>A0A4Q9B322_9DEIN</name>
<comment type="caution">
    <text evidence="2">The sequence shown here is derived from an EMBL/GenBank/DDBJ whole genome shotgun (WGS) entry which is preliminary data.</text>
</comment>
<keyword evidence="3" id="KW-1185">Reference proteome</keyword>
<dbReference type="SUPFAM" id="SSF81442">
    <property type="entry name" value="Cytochrome c oxidase subunit I-like"/>
    <property type="match status" value="1"/>
</dbReference>
<dbReference type="InterPro" id="IPR036927">
    <property type="entry name" value="Cyt_c_oxase-like_su1_sf"/>
</dbReference>
<keyword evidence="1" id="KW-0812">Transmembrane</keyword>
<reference evidence="2 3" key="1">
    <citation type="submission" date="2019-02" db="EMBL/GenBank/DDBJ databases">
        <title>Thermus sp. a novel from hot spring.</title>
        <authorList>
            <person name="Zhao Z."/>
        </authorList>
    </citation>
    <scope>NUCLEOTIDE SEQUENCE [LARGE SCALE GENOMIC DNA]</scope>
    <source>
        <strain evidence="2 3">CFH 72773T</strain>
    </source>
</reference>
<dbReference type="Gene3D" id="1.20.210.10">
    <property type="entry name" value="Cytochrome c oxidase-like, subunit I domain"/>
    <property type="match status" value="1"/>
</dbReference>
<feature type="transmembrane region" description="Helical" evidence="1">
    <location>
        <begin position="100"/>
        <end position="124"/>
    </location>
</feature>
<keyword evidence="1" id="KW-1133">Transmembrane helix</keyword>
<gene>
    <name evidence="2" type="ORF">ETP66_07860</name>
</gene>
<feature type="transmembrane region" description="Helical" evidence="1">
    <location>
        <begin position="72"/>
        <end position="94"/>
    </location>
</feature>
<accession>A0A4Q9B322</accession>
<evidence type="ECO:0000256" key="1">
    <source>
        <dbReference type="SAM" id="Phobius"/>
    </source>
</evidence>
<dbReference type="Proteomes" id="UP000292858">
    <property type="component" value="Unassembled WGS sequence"/>
</dbReference>
<dbReference type="AlphaFoldDB" id="A0A4Q9B322"/>
<feature type="transmembrane region" description="Helical" evidence="1">
    <location>
        <begin position="12"/>
        <end position="35"/>
    </location>
</feature>
<protein>
    <submittedName>
        <fullName evidence="2">Uncharacterized protein</fullName>
    </submittedName>
</protein>
<feature type="transmembrane region" description="Helical" evidence="1">
    <location>
        <begin position="41"/>
        <end position="60"/>
    </location>
</feature>
<evidence type="ECO:0000313" key="3">
    <source>
        <dbReference type="Proteomes" id="UP000292858"/>
    </source>
</evidence>
<keyword evidence="1" id="KW-0472">Membrane</keyword>
<dbReference type="OrthoDB" id="33173at2"/>
<sequence>MIPASRLALTAALFWFVAGNLLGLLLGLGFLPYTWRPVHGHLQLLGFVSLMIYGVAYHALPRFRGVVFRRPGLALCQVALANLGLLGMALGWGLALGPVFWGVFAGVSALAGLLFALLMLEVLWG</sequence>
<evidence type="ECO:0000313" key="2">
    <source>
        <dbReference type="EMBL" id="TBH20051.1"/>
    </source>
</evidence>
<dbReference type="EMBL" id="SIJL01000009">
    <property type="protein sequence ID" value="TBH20051.1"/>
    <property type="molecule type" value="Genomic_DNA"/>
</dbReference>